<organism evidence="2 3">
    <name type="scientific">Streptomyces glaucosporus</name>
    <dbReference type="NCBI Taxonomy" id="284044"/>
    <lineage>
        <taxon>Bacteria</taxon>
        <taxon>Bacillati</taxon>
        <taxon>Actinomycetota</taxon>
        <taxon>Actinomycetes</taxon>
        <taxon>Kitasatosporales</taxon>
        <taxon>Streptomycetaceae</taxon>
        <taxon>Streptomyces</taxon>
    </lineage>
</organism>
<evidence type="ECO:0000256" key="1">
    <source>
        <dbReference type="SAM" id="SignalP"/>
    </source>
</evidence>
<dbReference type="Gene3D" id="2.50.20.20">
    <property type="match status" value="1"/>
</dbReference>
<comment type="caution">
    <text evidence="2">The sequence shown here is derived from an EMBL/GenBank/DDBJ whole genome shotgun (WGS) entry which is preliminary data.</text>
</comment>
<gene>
    <name evidence="2" type="ORF">GCM10010420_30530</name>
</gene>
<dbReference type="EMBL" id="BAAATJ010000013">
    <property type="protein sequence ID" value="GAA2401557.1"/>
    <property type="molecule type" value="Genomic_DNA"/>
</dbReference>
<name>A0ABN3IDP5_9ACTN</name>
<keyword evidence="1" id="KW-0732">Signal</keyword>
<accession>A0ABN3IDP5</accession>
<keyword evidence="2" id="KW-0449">Lipoprotein</keyword>
<keyword evidence="3" id="KW-1185">Reference proteome</keyword>
<evidence type="ECO:0000313" key="3">
    <source>
        <dbReference type="Proteomes" id="UP001500058"/>
    </source>
</evidence>
<protein>
    <submittedName>
        <fullName evidence="2">Lipoprotein</fullName>
    </submittedName>
</protein>
<feature type="signal peptide" evidence="1">
    <location>
        <begin position="1"/>
        <end position="22"/>
    </location>
</feature>
<sequence>MSVRRKLAVATLVCMGAAGLTACGNESDEPFEGQSADKVAEEAVKATRDASSVRVKGTVRQEGARLRVDFHVDERDNCRGALSARGARADVVRSGRAMYVKGDETFWNNALGDRPGSRQAVEKLRDRWVKSDPDRAGLRGVCDKQEFLAALDSDKSERRGMRKSGTAEVEGKEAVVLEKEQPGGERLTLYVAAEGEPYILKAVSKGGEAAGETVFTDYNEKVHAEKPPAGQVVEPAGPTR</sequence>
<evidence type="ECO:0000313" key="2">
    <source>
        <dbReference type="EMBL" id="GAA2401557.1"/>
    </source>
</evidence>
<feature type="chain" id="PRO_5046926245" evidence="1">
    <location>
        <begin position="23"/>
        <end position="240"/>
    </location>
</feature>
<dbReference type="Proteomes" id="UP001500058">
    <property type="component" value="Unassembled WGS sequence"/>
</dbReference>
<dbReference type="RefSeq" id="WP_344631558.1">
    <property type="nucleotide sequence ID" value="NZ_BAAATJ010000013.1"/>
</dbReference>
<reference evidence="2 3" key="1">
    <citation type="journal article" date="2019" name="Int. J. Syst. Evol. Microbiol.">
        <title>The Global Catalogue of Microorganisms (GCM) 10K type strain sequencing project: providing services to taxonomists for standard genome sequencing and annotation.</title>
        <authorList>
            <consortium name="The Broad Institute Genomics Platform"/>
            <consortium name="The Broad Institute Genome Sequencing Center for Infectious Disease"/>
            <person name="Wu L."/>
            <person name="Ma J."/>
        </authorList>
    </citation>
    <scope>NUCLEOTIDE SEQUENCE [LARGE SCALE GENOMIC DNA]</scope>
    <source>
        <strain evidence="2 3">JCM 6921</strain>
    </source>
</reference>
<proteinExistence type="predicted"/>
<dbReference type="PROSITE" id="PS51257">
    <property type="entry name" value="PROKAR_LIPOPROTEIN"/>
    <property type="match status" value="1"/>
</dbReference>